<dbReference type="KEGG" id="sphk:SKP52_20515"/>
<name>A0A0A7PNZ5_9SPHN</name>
<organism evidence="1 2">
    <name type="scientific">Sphingopyxis fribergensis</name>
    <dbReference type="NCBI Taxonomy" id="1515612"/>
    <lineage>
        <taxon>Bacteria</taxon>
        <taxon>Pseudomonadati</taxon>
        <taxon>Pseudomonadota</taxon>
        <taxon>Alphaproteobacteria</taxon>
        <taxon>Sphingomonadales</taxon>
        <taxon>Sphingomonadaceae</taxon>
        <taxon>Sphingopyxis</taxon>
    </lineage>
</organism>
<evidence type="ECO:0000313" key="1">
    <source>
        <dbReference type="EMBL" id="AJA10968.1"/>
    </source>
</evidence>
<proteinExistence type="predicted"/>
<sequence>MTCAFIPPTHGAVDSMFLDAARAWRHARDNRQSVQPALYRVLDTCHCGILAPVIDSVLGLYEACSGRRFRVRDGSSARNGLSVDEHRLLNLLHESNSCDAALLDVSRNPGLASAMRVALRSTRIMLRLTFGPAAPSQHRGAMAPAPVATNDSATLGCCVG</sequence>
<dbReference type="HOGENOM" id="CLU_1651037_0_0_5"/>
<dbReference type="AlphaFoldDB" id="A0A0A7PNZ5"/>
<dbReference type="OrthoDB" id="7473565at2"/>
<accession>A0A0A7PNZ5</accession>
<evidence type="ECO:0000313" key="2">
    <source>
        <dbReference type="Proteomes" id="UP000030907"/>
    </source>
</evidence>
<dbReference type="RefSeq" id="WP_148309197.1">
    <property type="nucleotide sequence ID" value="NZ_CP009122.1"/>
</dbReference>
<keyword evidence="2" id="KW-1185">Reference proteome</keyword>
<dbReference type="Proteomes" id="UP000030907">
    <property type="component" value="Chromosome"/>
</dbReference>
<gene>
    <name evidence="1" type="ORF">SKP52_20515</name>
</gene>
<protein>
    <submittedName>
        <fullName evidence="1">Uncharacterized protein</fullName>
    </submittedName>
</protein>
<dbReference type="EMBL" id="CP009122">
    <property type="protein sequence ID" value="AJA10968.1"/>
    <property type="molecule type" value="Genomic_DNA"/>
</dbReference>
<reference evidence="1 2" key="1">
    <citation type="journal article" date="2015" name="Int. J. Syst. Evol. Microbiol.">
        <title>Description of Sphingopyxis fribergensis sp. nov. - a soil bacterium with the ability to degrade styrene and phenylacetic acid.</title>
        <authorList>
            <person name="Oelschlagel M."/>
            <person name="Ruckert C."/>
            <person name="Kalinowski J."/>
            <person name="Schmidt G."/>
            <person name="Schlomann M."/>
            <person name="Tischler D."/>
        </authorList>
    </citation>
    <scope>NUCLEOTIDE SEQUENCE [LARGE SCALE GENOMIC DNA]</scope>
    <source>
        <strain evidence="1 2">Kp5.2</strain>
    </source>
</reference>